<accession>A0AAD7E828</accession>
<reference evidence="1" key="1">
    <citation type="submission" date="2023-03" db="EMBL/GenBank/DDBJ databases">
        <title>Massive genome expansion in bonnet fungi (Mycena s.s.) driven by repeated elements and novel gene families across ecological guilds.</title>
        <authorList>
            <consortium name="Lawrence Berkeley National Laboratory"/>
            <person name="Harder C.B."/>
            <person name="Miyauchi S."/>
            <person name="Viragh M."/>
            <person name="Kuo A."/>
            <person name="Thoen E."/>
            <person name="Andreopoulos B."/>
            <person name="Lu D."/>
            <person name="Skrede I."/>
            <person name="Drula E."/>
            <person name="Henrissat B."/>
            <person name="Morin E."/>
            <person name="Kohler A."/>
            <person name="Barry K."/>
            <person name="LaButti K."/>
            <person name="Morin E."/>
            <person name="Salamov A."/>
            <person name="Lipzen A."/>
            <person name="Mereny Z."/>
            <person name="Hegedus B."/>
            <person name="Baldrian P."/>
            <person name="Stursova M."/>
            <person name="Weitz H."/>
            <person name="Taylor A."/>
            <person name="Grigoriev I.V."/>
            <person name="Nagy L.G."/>
            <person name="Martin F."/>
            <person name="Kauserud H."/>
        </authorList>
    </citation>
    <scope>NUCLEOTIDE SEQUENCE</scope>
    <source>
        <strain evidence="1">CBHHK002</strain>
    </source>
</reference>
<protein>
    <recommendedName>
        <fullName evidence="3">F-box domain-containing protein</fullName>
    </recommendedName>
</protein>
<comment type="caution">
    <text evidence="1">The sequence shown here is derived from an EMBL/GenBank/DDBJ whole genome shotgun (WGS) entry which is preliminary data.</text>
</comment>
<dbReference type="EMBL" id="JARIHO010000117">
    <property type="protein sequence ID" value="KAJ7302375.1"/>
    <property type="molecule type" value="Genomic_DNA"/>
</dbReference>
<evidence type="ECO:0008006" key="3">
    <source>
        <dbReference type="Google" id="ProtNLM"/>
    </source>
</evidence>
<proteinExistence type="predicted"/>
<name>A0AAD7E828_9AGAR</name>
<dbReference type="Proteomes" id="UP001218218">
    <property type="component" value="Unassembled WGS sequence"/>
</dbReference>
<evidence type="ECO:0000313" key="2">
    <source>
        <dbReference type="Proteomes" id="UP001218218"/>
    </source>
</evidence>
<dbReference type="AlphaFoldDB" id="A0AAD7E828"/>
<sequence>MASGTATMVRAHADISRWLPDGVISEIIRTAPVYDKAALCRASKLFHALGIPVLYRVVELERHDSVERFCATVLGNPSEFAGLPGRLLQILLNIEEILLHDLFLYETRQKLLSSPFPRLIRGTISAINELSSSPQREDTIVSFLIRHPGLESSYIDERCLLETSLTPSAPISMPNLQRLRAPPSVLLLLQIFT</sequence>
<organism evidence="1 2">
    <name type="scientific">Mycena albidolilacea</name>
    <dbReference type="NCBI Taxonomy" id="1033008"/>
    <lineage>
        <taxon>Eukaryota</taxon>
        <taxon>Fungi</taxon>
        <taxon>Dikarya</taxon>
        <taxon>Basidiomycota</taxon>
        <taxon>Agaricomycotina</taxon>
        <taxon>Agaricomycetes</taxon>
        <taxon>Agaricomycetidae</taxon>
        <taxon>Agaricales</taxon>
        <taxon>Marasmiineae</taxon>
        <taxon>Mycenaceae</taxon>
        <taxon>Mycena</taxon>
    </lineage>
</organism>
<gene>
    <name evidence="1" type="ORF">DFH08DRAFT_1089844</name>
</gene>
<keyword evidence="2" id="KW-1185">Reference proteome</keyword>
<evidence type="ECO:0000313" key="1">
    <source>
        <dbReference type="EMBL" id="KAJ7302375.1"/>
    </source>
</evidence>